<comment type="similarity">
    <text evidence="2">Belongs to the TonB family.</text>
</comment>
<evidence type="ECO:0000256" key="7">
    <source>
        <dbReference type="ARBA" id="ARBA00022927"/>
    </source>
</evidence>
<evidence type="ECO:0000256" key="8">
    <source>
        <dbReference type="ARBA" id="ARBA00022989"/>
    </source>
</evidence>
<dbReference type="STRING" id="1123367.GCA_000621305_03130"/>
<feature type="domain" description="TonB C-terminal" evidence="11">
    <location>
        <begin position="46"/>
        <end position="138"/>
    </location>
</feature>
<keyword evidence="5" id="KW-0997">Cell inner membrane</keyword>
<evidence type="ECO:0000256" key="10">
    <source>
        <dbReference type="SAM" id="MobiDB-lite"/>
    </source>
</evidence>
<feature type="compositionally biased region" description="Low complexity" evidence="10">
    <location>
        <begin position="24"/>
        <end position="42"/>
    </location>
</feature>
<sequence>AETAVTLPAAAEPTVQAQDSEVEAAAPPAAAPAAHGTPAAEPGMVAPRFDADYLNNPAPAYPLQARRRREEGEVLLLVMVSEDGLPRRITLARSSGSRQLDAAARDAVERWRFVPARRGERAVEASVLVPVVFKLGGH</sequence>
<comment type="caution">
    <text evidence="12">The sequence shown here is derived from an EMBL/GenBank/DDBJ whole genome shotgun (WGS) entry which is preliminary data.</text>
</comment>
<evidence type="ECO:0000256" key="6">
    <source>
        <dbReference type="ARBA" id="ARBA00022692"/>
    </source>
</evidence>
<dbReference type="Pfam" id="PF03544">
    <property type="entry name" value="TonB_C"/>
    <property type="match status" value="1"/>
</dbReference>
<reference evidence="12 13" key="1">
    <citation type="submission" date="2012-09" db="EMBL/GenBank/DDBJ databases">
        <title>Draft Genome Sequences of 6 Strains from Genus Thauera.</title>
        <authorList>
            <person name="Liu B."/>
            <person name="Shapleigh J.P."/>
            <person name="Frostegard A.H."/>
        </authorList>
    </citation>
    <scope>NUCLEOTIDE SEQUENCE [LARGE SCALE GENOMIC DNA]</scope>
    <source>
        <strain evidence="13">47Lol / DSM 12138</strain>
    </source>
</reference>
<dbReference type="NCBIfam" id="TIGR01352">
    <property type="entry name" value="tonB_Cterm"/>
    <property type="match status" value="1"/>
</dbReference>
<evidence type="ECO:0000256" key="2">
    <source>
        <dbReference type="ARBA" id="ARBA00006555"/>
    </source>
</evidence>
<dbReference type="PROSITE" id="PS52015">
    <property type="entry name" value="TONB_CTD"/>
    <property type="match status" value="1"/>
</dbReference>
<evidence type="ECO:0000259" key="11">
    <source>
        <dbReference type="PROSITE" id="PS52015"/>
    </source>
</evidence>
<dbReference type="PANTHER" id="PTHR33446">
    <property type="entry name" value="PROTEIN TONB-RELATED"/>
    <property type="match status" value="1"/>
</dbReference>
<dbReference type="GO" id="GO:0015031">
    <property type="term" value="P:protein transport"/>
    <property type="evidence" value="ECO:0007669"/>
    <property type="project" value="UniProtKB-KW"/>
</dbReference>
<evidence type="ECO:0000313" key="13">
    <source>
        <dbReference type="Proteomes" id="UP000013232"/>
    </source>
</evidence>
<evidence type="ECO:0000313" key="12">
    <source>
        <dbReference type="EMBL" id="ENO83447.1"/>
    </source>
</evidence>
<evidence type="ECO:0000256" key="4">
    <source>
        <dbReference type="ARBA" id="ARBA00022475"/>
    </source>
</evidence>
<keyword evidence="3" id="KW-0813">Transport</keyword>
<keyword evidence="13" id="KW-1185">Reference proteome</keyword>
<dbReference type="EMBL" id="AMXE01000163">
    <property type="protein sequence ID" value="ENO83447.1"/>
    <property type="molecule type" value="Genomic_DNA"/>
</dbReference>
<keyword evidence="4" id="KW-1003">Cell membrane</keyword>
<proteinExistence type="inferred from homology"/>
<name>N6YM73_THAL4</name>
<keyword evidence="8" id="KW-1133">Transmembrane helix</keyword>
<dbReference type="GO" id="GO:0031992">
    <property type="term" value="F:energy transducer activity"/>
    <property type="evidence" value="ECO:0007669"/>
    <property type="project" value="TreeGrafter"/>
</dbReference>
<evidence type="ECO:0000256" key="9">
    <source>
        <dbReference type="ARBA" id="ARBA00023136"/>
    </source>
</evidence>
<evidence type="ECO:0000256" key="1">
    <source>
        <dbReference type="ARBA" id="ARBA00004383"/>
    </source>
</evidence>
<accession>N6YM73</accession>
<dbReference type="SUPFAM" id="SSF74653">
    <property type="entry name" value="TolA/TonB C-terminal domain"/>
    <property type="match status" value="1"/>
</dbReference>
<dbReference type="InterPro" id="IPR051045">
    <property type="entry name" value="TonB-dependent_transducer"/>
</dbReference>
<feature type="region of interest" description="Disordered" evidence="10">
    <location>
        <begin position="1"/>
        <end position="44"/>
    </location>
</feature>
<comment type="subcellular location">
    <subcellularLocation>
        <location evidence="1">Cell inner membrane</location>
        <topology evidence="1">Single-pass membrane protein</topology>
        <orientation evidence="1">Periplasmic side</orientation>
    </subcellularLocation>
</comment>
<dbReference type="GO" id="GO:0055085">
    <property type="term" value="P:transmembrane transport"/>
    <property type="evidence" value="ECO:0007669"/>
    <property type="project" value="InterPro"/>
</dbReference>
<dbReference type="InterPro" id="IPR037682">
    <property type="entry name" value="TonB_C"/>
</dbReference>
<evidence type="ECO:0000256" key="3">
    <source>
        <dbReference type="ARBA" id="ARBA00022448"/>
    </source>
</evidence>
<keyword evidence="7" id="KW-0653">Protein transport</keyword>
<dbReference type="OrthoDB" id="9792439at2"/>
<evidence type="ECO:0000256" key="5">
    <source>
        <dbReference type="ARBA" id="ARBA00022519"/>
    </source>
</evidence>
<feature type="non-terminal residue" evidence="12">
    <location>
        <position position="1"/>
    </location>
</feature>
<dbReference type="eggNOG" id="COG0810">
    <property type="taxonomic scope" value="Bacteria"/>
</dbReference>
<protein>
    <submittedName>
        <fullName evidence="12">TonB family protein</fullName>
    </submittedName>
</protein>
<dbReference type="PANTHER" id="PTHR33446:SF2">
    <property type="entry name" value="PROTEIN TONB"/>
    <property type="match status" value="1"/>
</dbReference>
<dbReference type="GO" id="GO:0098797">
    <property type="term" value="C:plasma membrane protein complex"/>
    <property type="evidence" value="ECO:0007669"/>
    <property type="project" value="TreeGrafter"/>
</dbReference>
<dbReference type="Gene3D" id="3.30.1150.10">
    <property type="match status" value="1"/>
</dbReference>
<organism evidence="12 13">
    <name type="scientific">Thauera linaloolentis (strain DSM 12138 / JCM 21573 / CCUG 41526 / CIP 105981 / IAM 15112 / NBRC 102519 / 47Lol)</name>
    <dbReference type="NCBI Taxonomy" id="1123367"/>
    <lineage>
        <taxon>Bacteria</taxon>
        <taxon>Pseudomonadati</taxon>
        <taxon>Pseudomonadota</taxon>
        <taxon>Betaproteobacteria</taxon>
        <taxon>Rhodocyclales</taxon>
        <taxon>Zoogloeaceae</taxon>
        <taxon>Thauera</taxon>
    </lineage>
</organism>
<dbReference type="RefSeq" id="WP_004349423.1">
    <property type="nucleotide sequence ID" value="NZ_AMXE01000163.1"/>
</dbReference>
<dbReference type="InterPro" id="IPR006260">
    <property type="entry name" value="TonB/TolA_C"/>
</dbReference>
<keyword evidence="6" id="KW-0812">Transmembrane</keyword>
<keyword evidence="9" id="KW-0472">Membrane</keyword>
<gene>
    <name evidence="12" type="ORF">C666_18840</name>
</gene>
<dbReference type="Proteomes" id="UP000013232">
    <property type="component" value="Unassembled WGS sequence"/>
</dbReference>
<dbReference type="AlphaFoldDB" id="N6YM73"/>